<dbReference type="Pfam" id="PF13962">
    <property type="entry name" value="PGG"/>
    <property type="match status" value="1"/>
</dbReference>
<dbReference type="GO" id="GO:0016020">
    <property type="term" value="C:membrane"/>
    <property type="evidence" value="ECO:0000318"/>
    <property type="project" value="GO_Central"/>
</dbReference>
<dbReference type="InterPro" id="IPR002110">
    <property type="entry name" value="Ankyrin_rpt"/>
</dbReference>
<dbReference type="InterPro" id="IPR026961">
    <property type="entry name" value="PGG_dom"/>
</dbReference>
<dbReference type="Proteomes" id="UP000235220">
    <property type="component" value="Chromosome 5"/>
</dbReference>
<accession>A0A6P9EUG6</accession>
<dbReference type="PROSITE" id="PS50297">
    <property type="entry name" value="ANK_REP_REGION"/>
    <property type="match status" value="1"/>
</dbReference>
<dbReference type="InterPro" id="IPR036770">
    <property type="entry name" value="Ankyrin_rpt-contain_sf"/>
</dbReference>
<reference evidence="2" key="1">
    <citation type="submission" date="2025-08" db="UniProtKB">
        <authorList>
            <consortium name="RefSeq"/>
        </authorList>
    </citation>
    <scope>IDENTIFICATION</scope>
    <source>
        <tissue evidence="2">Leaves</tissue>
    </source>
</reference>
<dbReference type="PANTHER" id="PTHR24177:SF329">
    <property type="entry name" value="ANKYRIN REPEAT PROTEIN"/>
    <property type="match status" value="1"/>
</dbReference>
<evidence type="ECO:0000313" key="1">
    <source>
        <dbReference type="Proteomes" id="UP000235220"/>
    </source>
</evidence>
<dbReference type="SMART" id="SM00248">
    <property type="entry name" value="ANK"/>
    <property type="match status" value="3"/>
</dbReference>
<dbReference type="KEGG" id="jre:108980690"/>
<gene>
    <name evidence="2" type="primary">LOC108980690</name>
</gene>
<dbReference type="RefSeq" id="XP_035546242.1">
    <property type="nucleotide sequence ID" value="XM_035690349.1"/>
</dbReference>
<dbReference type="PANTHER" id="PTHR24177">
    <property type="entry name" value="CASKIN"/>
    <property type="match status" value="1"/>
</dbReference>
<sequence length="712" mass="80560">METKSTAFSVAVPFPELLDKHNYATWAIRVRTYLEGQDLWEDIIINDNENATALHEDDDEDAIKVRGRRNFMALHVIQTSCGPDAFSEISTIRSADTAWQTLKTKYLLDKGSINIDKSYLQYADLYMAVLHGNWTAAKEFLESQPEAVRMAITYEGETALHIAVTFGHAHIVQKLVDPELMSAEDLGIADYDGYTALMKALVYGRSELARYLYPLTSLNDLVRAEEGRKGAMLLTRAIYSRNLDLALDLIWHYPSLTLALDDRGESPLLALASMRHAFQSGKRLGCWKKWIYSSRRIDEPAPSTSRFETRLNIPNVQNGRQRNQVQAIELVPAVLFRHLVSTTVRKYLLVPAVRLRDLVSSLLGIKQLYEMKKINIQSEALLSCMCEEISTALIQAGQPENINGVYDAISRAVKNGISEFVFRVARMDRSFLENKYKNSRNLLMLAVLYRQSKICSLISDLDTNSTLTSYVDRNDNNMLHMTGMIEDSTVLNQISGTALQMQRELQWFKAVERIINPKMKEGINKDGLTPQELFTKNHKNMMEKGEKWMKDTSSSCTVVGALIVTIMFAVAFTLPGGNDQITGFPIFSKKKLFILFIISDALSLFSSSTSVLMFLGILTSRYAEEDFLVSLPRKMILGLSTLFFSIATMMIAFSATLLIILHEQLSIAIPLICLASIPVTFFVWIQFPILKDMIKSTYFSRIFNGKMKPDFK</sequence>
<protein>
    <submittedName>
        <fullName evidence="2">Uncharacterized protein LOC108980690</fullName>
    </submittedName>
</protein>
<proteinExistence type="predicted"/>
<keyword evidence="1" id="KW-1185">Reference proteome</keyword>
<dbReference type="SUPFAM" id="SSF48403">
    <property type="entry name" value="Ankyrin repeat"/>
    <property type="match status" value="1"/>
</dbReference>
<dbReference type="OrthoDB" id="10392800at2759"/>
<evidence type="ECO:0000313" key="2">
    <source>
        <dbReference type="RefSeq" id="XP_035546242.1"/>
    </source>
</evidence>
<dbReference type="InterPro" id="IPR025314">
    <property type="entry name" value="DUF4219"/>
</dbReference>
<dbReference type="AlphaFoldDB" id="A0A6P9EUG6"/>
<dbReference type="FunCoup" id="A0A6P9EUG6">
    <property type="interactions" value="212"/>
</dbReference>
<dbReference type="Pfam" id="PF13961">
    <property type="entry name" value="DUF4219"/>
    <property type="match status" value="1"/>
</dbReference>
<organism evidence="1 2">
    <name type="scientific">Juglans regia</name>
    <name type="common">English walnut</name>
    <dbReference type="NCBI Taxonomy" id="51240"/>
    <lineage>
        <taxon>Eukaryota</taxon>
        <taxon>Viridiplantae</taxon>
        <taxon>Streptophyta</taxon>
        <taxon>Embryophyta</taxon>
        <taxon>Tracheophyta</taxon>
        <taxon>Spermatophyta</taxon>
        <taxon>Magnoliopsida</taxon>
        <taxon>eudicotyledons</taxon>
        <taxon>Gunneridae</taxon>
        <taxon>Pentapetalae</taxon>
        <taxon>rosids</taxon>
        <taxon>fabids</taxon>
        <taxon>Fagales</taxon>
        <taxon>Juglandaceae</taxon>
        <taxon>Juglans</taxon>
    </lineage>
</organism>
<dbReference type="Gene3D" id="1.25.40.20">
    <property type="entry name" value="Ankyrin repeat-containing domain"/>
    <property type="match status" value="1"/>
</dbReference>
<dbReference type="GeneID" id="108980690"/>
<dbReference type="PROSITE" id="PS50088">
    <property type="entry name" value="ANK_REPEAT"/>
    <property type="match status" value="1"/>
</dbReference>
<dbReference type="Gramene" id="Jr05_03950_p1">
    <property type="protein sequence ID" value="cds.Jr05_03950_p1"/>
    <property type="gene ID" value="Jr05_03950"/>
</dbReference>
<name>A0A6P9EUG6_JUGRE</name>
<dbReference type="Pfam" id="PF12796">
    <property type="entry name" value="Ank_2"/>
    <property type="match status" value="1"/>
</dbReference>